<accession>A0AA95SD78</accession>
<dbReference type="KEGG" id="nnv:QNH39_13170"/>
<proteinExistence type="predicted"/>
<reference evidence="1" key="1">
    <citation type="submission" date="2023-05" db="EMBL/GenBank/DDBJ databases">
        <title>Comparative genomics of Bacillaceae isolates and their secondary metabolite potential.</title>
        <authorList>
            <person name="Song L."/>
            <person name="Nielsen L.J."/>
            <person name="Mohite O."/>
            <person name="Xu X."/>
            <person name="Weber T."/>
            <person name="Kovacs A.T."/>
        </authorList>
    </citation>
    <scope>NUCLEOTIDE SEQUENCE</scope>
    <source>
        <strain evidence="1">XLM17</strain>
    </source>
</reference>
<organism evidence="1 2">
    <name type="scientific">Neobacillus novalis</name>
    <dbReference type="NCBI Taxonomy" id="220687"/>
    <lineage>
        <taxon>Bacteria</taxon>
        <taxon>Bacillati</taxon>
        <taxon>Bacillota</taxon>
        <taxon>Bacilli</taxon>
        <taxon>Bacillales</taxon>
        <taxon>Bacillaceae</taxon>
        <taxon>Neobacillus</taxon>
    </lineage>
</organism>
<sequence length="47" mass="5407">MEYKCPTCGRQTLKDYTAMDTGEVYYMCHNKLCPDNGKQMIGITPEQ</sequence>
<dbReference type="EMBL" id="CP126114">
    <property type="protein sequence ID" value="WHY88722.1"/>
    <property type="molecule type" value="Genomic_DNA"/>
</dbReference>
<gene>
    <name evidence="1" type="ORF">QNH39_13170</name>
</gene>
<dbReference type="AlphaFoldDB" id="A0AA95SD78"/>
<protein>
    <submittedName>
        <fullName evidence="1">Uncharacterized protein</fullName>
    </submittedName>
</protein>
<evidence type="ECO:0000313" key="1">
    <source>
        <dbReference type="EMBL" id="WHY88722.1"/>
    </source>
</evidence>
<evidence type="ECO:0000313" key="2">
    <source>
        <dbReference type="Proteomes" id="UP001178288"/>
    </source>
</evidence>
<dbReference type="RefSeq" id="WP_156482413.1">
    <property type="nucleotide sequence ID" value="NZ_CP126114.1"/>
</dbReference>
<dbReference type="Proteomes" id="UP001178288">
    <property type="component" value="Chromosome"/>
</dbReference>
<keyword evidence="2" id="KW-1185">Reference proteome</keyword>
<name>A0AA95SD78_9BACI</name>